<comment type="caution">
    <text evidence="3">The sequence shown here is derived from an EMBL/GenBank/DDBJ whole genome shotgun (WGS) entry which is preliminary data.</text>
</comment>
<keyword evidence="1" id="KW-0175">Coiled coil</keyword>
<keyword evidence="4" id="KW-1185">Reference proteome</keyword>
<dbReference type="Gene3D" id="2.60.210.10">
    <property type="entry name" value="Apoptosis, Tumor Necrosis Factor Receptor Associated Protein 2, Chain A"/>
    <property type="match status" value="1"/>
</dbReference>
<organism evidence="3 4">
    <name type="scientific">Cuscuta australis</name>
    <dbReference type="NCBI Taxonomy" id="267555"/>
    <lineage>
        <taxon>Eukaryota</taxon>
        <taxon>Viridiplantae</taxon>
        <taxon>Streptophyta</taxon>
        <taxon>Embryophyta</taxon>
        <taxon>Tracheophyta</taxon>
        <taxon>Spermatophyta</taxon>
        <taxon>Magnoliopsida</taxon>
        <taxon>eudicotyledons</taxon>
        <taxon>Gunneridae</taxon>
        <taxon>Pentapetalae</taxon>
        <taxon>asterids</taxon>
        <taxon>lamiids</taxon>
        <taxon>Solanales</taxon>
        <taxon>Convolvulaceae</taxon>
        <taxon>Cuscuteae</taxon>
        <taxon>Cuscuta</taxon>
        <taxon>Cuscuta subgen. Grammica</taxon>
        <taxon>Cuscuta sect. Cleistogrammica</taxon>
    </lineage>
</organism>
<evidence type="ECO:0000259" key="2">
    <source>
        <dbReference type="PROSITE" id="PS50144"/>
    </source>
</evidence>
<dbReference type="SMART" id="SM00061">
    <property type="entry name" value="MATH"/>
    <property type="match status" value="1"/>
</dbReference>
<dbReference type="EMBL" id="NQVE01000215">
    <property type="protein sequence ID" value="RAL37582.1"/>
    <property type="molecule type" value="Genomic_DNA"/>
</dbReference>
<gene>
    <name evidence="3" type="ORF">DM860_000276</name>
</gene>
<dbReference type="PANTHER" id="PTHR46236">
    <property type="entry name" value="TRAF-LIKE SUPERFAMILY PROTEIN"/>
    <property type="match status" value="1"/>
</dbReference>
<proteinExistence type="predicted"/>
<dbReference type="InterPro" id="IPR050804">
    <property type="entry name" value="MCC"/>
</dbReference>
<dbReference type="PANTHER" id="PTHR46236:SF36">
    <property type="entry name" value="MATH (MEPRIN AND TRAF-C-LIKE) DOMAIN PROTEIN"/>
    <property type="match status" value="1"/>
</dbReference>
<evidence type="ECO:0000256" key="1">
    <source>
        <dbReference type="ARBA" id="ARBA00023054"/>
    </source>
</evidence>
<evidence type="ECO:0000313" key="3">
    <source>
        <dbReference type="EMBL" id="RAL37582.1"/>
    </source>
</evidence>
<name>A0A328CW30_9ASTE</name>
<dbReference type="PROSITE" id="PS50144">
    <property type="entry name" value="MATH"/>
    <property type="match status" value="1"/>
</dbReference>
<dbReference type="AlphaFoldDB" id="A0A328CW30"/>
<accession>A0A328CW30</accession>
<dbReference type="InterPro" id="IPR002083">
    <property type="entry name" value="MATH/TRAF_dom"/>
</dbReference>
<dbReference type="CDD" id="cd00121">
    <property type="entry name" value="MATH"/>
    <property type="match status" value="1"/>
</dbReference>
<dbReference type="Pfam" id="PF22486">
    <property type="entry name" value="MATH_2"/>
    <property type="match status" value="1"/>
</dbReference>
<sequence>MSKFTWRIENFSKLDVEKIHSHSFFVNGNNWRVSLYPKGNGTDHISVYLEVQDSSSADWSVPTKFRVSLVNQIDCNETIAMESEHTFNSHESYWGWAEFVPLGEFHDEVEGFLVEDTCVIEAEVYFSSLSSDEVIQFDIACHWLSLFSDF</sequence>
<dbReference type="Proteomes" id="UP000249390">
    <property type="component" value="Unassembled WGS sequence"/>
</dbReference>
<feature type="domain" description="MATH" evidence="2">
    <location>
        <begin position="1"/>
        <end position="124"/>
    </location>
</feature>
<reference evidence="3 4" key="1">
    <citation type="submission" date="2018-06" db="EMBL/GenBank/DDBJ databases">
        <title>The Genome of Cuscuta australis (Dodder) Provides Insight into the Evolution of Plant Parasitism.</title>
        <authorList>
            <person name="Liu H."/>
        </authorList>
    </citation>
    <scope>NUCLEOTIDE SEQUENCE [LARGE SCALE GENOMIC DNA]</scope>
    <source>
        <strain evidence="4">cv. Yunnan</strain>
        <tissue evidence="3">Vines</tissue>
    </source>
</reference>
<protein>
    <recommendedName>
        <fullName evidence="2">MATH domain-containing protein</fullName>
    </recommendedName>
</protein>
<dbReference type="InterPro" id="IPR008974">
    <property type="entry name" value="TRAF-like"/>
</dbReference>
<dbReference type="SUPFAM" id="SSF49599">
    <property type="entry name" value="TRAF domain-like"/>
    <property type="match status" value="1"/>
</dbReference>
<evidence type="ECO:0000313" key="4">
    <source>
        <dbReference type="Proteomes" id="UP000249390"/>
    </source>
</evidence>